<dbReference type="PANTHER" id="PTHR11215">
    <property type="entry name" value="METAL DEPENDENT HYDROLASE - RELATED"/>
    <property type="match status" value="1"/>
</dbReference>
<dbReference type="GO" id="GO:0005634">
    <property type="term" value="C:nucleus"/>
    <property type="evidence" value="ECO:0007669"/>
    <property type="project" value="TreeGrafter"/>
</dbReference>
<dbReference type="GO" id="GO:0005737">
    <property type="term" value="C:cytoplasm"/>
    <property type="evidence" value="ECO:0007669"/>
    <property type="project" value="TreeGrafter"/>
</dbReference>
<evidence type="ECO:0000313" key="4">
    <source>
        <dbReference type="Proteomes" id="UP000800235"/>
    </source>
</evidence>
<proteinExistence type="inferred from homology"/>
<evidence type="ECO:0000256" key="2">
    <source>
        <dbReference type="SAM" id="MobiDB-lite"/>
    </source>
</evidence>
<dbReference type="AlphaFoldDB" id="A0A9P4NVJ9"/>
<dbReference type="InterPro" id="IPR003226">
    <property type="entry name" value="MYG1_exonuclease"/>
</dbReference>
<organism evidence="3 4">
    <name type="scientific">Tothia fuscella</name>
    <dbReference type="NCBI Taxonomy" id="1048955"/>
    <lineage>
        <taxon>Eukaryota</taxon>
        <taxon>Fungi</taxon>
        <taxon>Dikarya</taxon>
        <taxon>Ascomycota</taxon>
        <taxon>Pezizomycotina</taxon>
        <taxon>Dothideomycetes</taxon>
        <taxon>Pleosporomycetidae</taxon>
        <taxon>Venturiales</taxon>
        <taxon>Cylindrosympodiaceae</taxon>
        <taxon>Tothia</taxon>
    </lineage>
</organism>
<dbReference type="EMBL" id="MU007029">
    <property type="protein sequence ID" value="KAF2431936.1"/>
    <property type="molecule type" value="Genomic_DNA"/>
</dbReference>
<sequence>MPGPTPSQQREEMLTSEGESLPKRQKMTGPLIGTHNGHFHADEALAVFMLRLLPTYKQSPLVRTRDPSVLQTCHTVVDVGGEYTTQNHRYDHHQREFTTTFDDIHATKLSSAGLVYKHFGKDIIAQQTALALESGEVELLYQKLYDDLIEAFDANDNGISVYDTTALSNSDIKKRFEDRGFSLASVVNRYNHAFEQSSDSDNAEEKQRKEDERFAHASAFVGQQFIMELSDKHHSWLPARSTVQTAYNNRLTHHSSGKIMVLPEGLPWADHLYTLERLSSSEKGIDIKEAQVLYVLFPENDTKDSKWRIRAVGVEGGGFDNRKDLPDKWKGLRDEELSKVSGVPGGVFIHAGGFIGGNKTFEGALGMAVKAVEL</sequence>
<gene>
    <name evidence="3" type="ORF">EJ08DRAFT_648595</name>
</gene>
<evidence type="ECO:0000313" key="3">
    <source>
        <dbReference type="EMBL" id="KAF2431936.1"/>
    </source>
</evidence>
<dbReference type="OrthoDB" id="10265310at2759"/>
<dbReference type="PANTHER" id="PTHR11215:SF1">
    <property type="entry name" value="MYG1 EXONUCLEASE"/>
    <property type="match status" value="1"/>
</dbReference>
<protein>
    <submittedName>
        <fullName evidence="3">Metal-dependent protein hydrolase</fullName>
    </submittedName>
</protein>
<comment type="caution">
    <text evidence="3">The sequence shown here is derived from an EMBL/GenBank/DDBJ whole genome shotgun (WGS) entry which is preliminary data.</text>
</comment>
<dbReference type="Pfam" id="PF03690">
    <property type="entry name" value="MYG1_exonuc"/>
    <property type="match status" value="1"/>
</dbReference>
<feature type="region of interest" description="Disordered" evidence="2">
    <location>
        <begin position="1"/>
        <end position="26"/>
    </location>
</feature>
<comment type="similarity">
    <text evidence="1">Belongs to the MYG1 family.</text>
</comment>
<reference evidence="3" key="1">
    <citation type="journal article" date="2020" name="Stud. Mycol.">
        <title>101 Dothideomycetes genomes: a test case for predicting lifestyles and emergence of pathogens.</title>
        <authorList>
            <person name="Haridas S."/>
            <person name="Albert R."/>
            <person name="Binder M."/>
            <person name="Bloem J."/>
            <person name="Labutti K."/>
            <person name="Salamov A."/>
            <person name="Andreopoulos B."/>
            <person name="Baker S."/>
            <person name="Barry K."/>
            <person name="Bills G."/>
            <person name="Bluhm B."/>
            <person name="Cannon C."/>
            <person name="Castanera R."/>
            <person name="Culley D."/>
            <person name="Daum C."/>
            <person name="Ezra D."/>
            <person name="Gonzalez J."/>
            <person name="Henrissat B."/>
            <person name="Kuo A."/>
            <person name="Liang C."/>
            <person name="Lipzen A."/>
            <person name="Lutzoni F."/>
            <person name="Magnuson J."/>
            <person name="Mondo S."/>
            <person name="Nolan M."/>
            <person name="Ohm R."/>
            <person name="Pangilinan J."/>
            <person name="Park H.-J."/>
            <person name="Ramirez L."/>
            <person name="Alfaro M."/>
            <person name="Sun H."/>
            <person name="Tritt A."/>
            <person name="Yoshinaga Y."/>
            <person name="Zwiers L.-H."/>
            <person name="Turgeon B."/>
            <person name="Goodwin S."/>
            <person name="Spatafora J."/>
            <person name="Crous P."/>
            <person name="Grigoriev I."/>
        </authorList>
    </citation>
    <scope>NUCLEOTIDE SEQUENCE</scope>
    <source>
        <strain evidence="3">CBS 130266</strain>
    </source>
</reference>
<dbReference type="Proteomes" id="UP000800235">
    <property type="component" value="Unassembled WGS sequence"/>
</dbReference>
<evidence type="ECO:0000256" key="1">
    <source>
        <dbReference type="ARBA" id="ARBA00010105"/>
    </source>
</evidence>
<name>A0A9P4NVJ9_9PEZI</name>
<accession>A0A9P4NVJ9</accession>
<keyword evidence="3" id="KW-0378">Hydrolase</keyword>
<dbReference type="GO" id="GO:0016787">
    <property type="term" value="F:hydrolase activity"/>
    <property type="evidence" value="ECO:0007669"/>
    <property type="project" value="UniProtKB-KW"/>
</dbReference>
<keyword evidence="4" id="KW-1185">Reference proteome</keyword>